<dbReference type="STRING" id="314276.OS145_03327"/>
<evidence type="ECO:0000313" key="3">
    <source>
        <dbReference type="Proteomes" id="UP000262878"/>
    </source>
</evidence>
<keyword evidence="1" id="KW-0472">Membrane</keyword>
<proteinExistence type="predicted"/>
<keyword evidence="1" id="KW-1133">Transmembrane helix</keyword>
<gene>
    <name evidence="2" type="ORF">DCR58_03175</name>
</gene>
<dbReference type="EMBL" id="DMUP01000067">
    <property type="protein sequence ID" value="HAR55769.1"/>
    <property type="molecule type" value="Genomic_DNA"/>
</dbReference>
<accession>A0A348WMK7</accession>
<feature type="transmembrane region" description="Helical" evidence="1">
    <location>
        <begin position="42"/>
        <end position="60"/>
    </location>
</feature>
<dbReference type="Proteomes" id="UP000262878">
    <property type="component" value="Unassembled WGS sequence"/>
</dbReference>
<sequence length="140" mass="16194">MTTKTSKQTISFYRDSRRPQGWGGFFLALWMAIYIGGKVPLWLIAIGVLLTMTIFIIIVIKFRPKQEAAYWDGRELVERRFILPPKHYLLNEPPRVVRHEADIAAVEFSDGGGKHEVYIIYDEALEQQLEGTDIVIKDNR</sequence>
<name>A0A348WMK7_9GAMM</name>
<dbReference type="RefSeq" id="WP_272977751.1">
    <property type="nucleotide sequence ID" value="NZ_DAIRLQ010000009.1"/>
</dbReference>
<keyword evidence="1" id="KW-0812">Transmembrane</keyword>
<dbReference type="AlphaFoldDB" id="A0A348WMK7"/>
<protein>
    <submittedName>
        <fullName evidence="2">Uncharacterized protein</fullName>
    </submittedName>
</protein>
<evidence type="ECO:0000313" key="2">
    <source>
        <dbReference type="EMBL" id="HAR55769.1"/>
    </source>
</evidence>
<feature type="transmembrane region" description="Helical" evidence="1">
    <location>
        <begin position="21"/>
        <end position="36"/>
    </location>
</feature>
<reference evidence="2 3" key="1">
    <citation type="journal article" date="2018" name="Nat. Biotechnol.">
        <title>A standardized bacterial taxonomy based on genome phylogeny substantially revises the tree of life.</title>
        <authorList>
            <person name="Parks D.H."/>
            <person name="Chuvochina M."/>
            <person name="Waite D.W."/>
            <person name="Rinke C."/>
            <person name="Skarshewski A."/>
            <person name="Chaumeil P.A."/>
            <person name="Hugenholtz P."/>
        </authorList>
    </citation>
    <scope>NUCLEOTIDE SEQUENCE [LARGE SCALE GENOMIC DNA]</scope>
    <source>
        <strain evidence="2">UBA9360</strain>
    </source>
</reference>
<comment type="caution">
    <text evidence="2">The sequence shown here is derived from an EMBL/GenBank/DDBJ whole genome shotgun (WGS) entry which is preliminary data.</text>
</comment>
<organism evidence="2 3">
    <name type="scientific">Idiomarina baltica</name>
    <dbReference type="NCBI Taxonomy" id="190892"/>
    <lineage>
        <taxon>Bacteria</taxon>
        <taxon>Pseudomonadati</taxon>
        <taxon>Pseudomonadota</taxon>
        <taxon>Gammaproteobacteria</taxon>
        <taxon>Alteromonadales</taxon>
        <taxon>Idiomarinaceae</taxon>
        <taxon>Idiomarina</taxon>
    </lineage>
</organism>
<evidence type="ECO:0000256" key="1">
    <source>
        <dbReference type="SAM" id="Phobius"/>
    </source>
</evidence>